<keyword evidence="4" id="KW-1185">Reference proteome</keyword>
<evidence type="ECO:0000256" key="2">
    <source>
        <dbReference type="SAM" id="Phobius"/>
    </source>
</evidence>
<name>A0ABS9Q2L6_9MICO</name>
<dbReference type="InterPro" id="IPR011330">
    <property type="entry name" value="Glyco_hydro/deAcase_b/a-brl"/>
</dbReference>
<dbReference type="Gene3D" id="3.20.20.370">
    <property type="entry name" value="Glycoside hydrolase/deacetylase"/>
    <property type="match status" value="1"/>
</dbReference>
<dbReference type="RefSeq" id="WP_239264199.1">
    <property type="nucleotide sequence ID" value="NZ_JAKRCV010000026.1"/>
</dbReference>
<organism evidence="3 4">
    <name type="scientific">Arsenicicoccus bolidensis</name>
    <dbReference type="NCBI Taxonomy" id="229480"/>
    <lineage>
        <taxon>Bacteria</taxon>
        <taxon>Bacillati</taxon>
        <taxon>Actinomycetota</taxon>
        <taxon>Actinomycetes</taxon>
        <taxon>Micrococcales</taxon>
        <taxon>Intrasporangiaceae</taxon>
        <taxon>Arsenicicoccus</taxon>
    </lineage>
</organism>
<reference evidence="3 4" key="1">
    <citation type="submission" date="2022-02" db="EMBL/GenBank/DDBJ databases">
        <title>Uncovering new skin microbiome diversity through culturing and metagenomics.</title>
        <authorList>
            <person name="Conlan S."/>
            <person name="Deming C."/>
            <person name="Nisc Comparative Sequencing Program N."/>
            <person name="Segre J.A."/>
        </authorList>
    </citation>
    <scope>NUCLEOTIDE SEQUENCE [LARGE SCALE GENOMIC DNA]</scope>
    <source>
        <strain evidence="3 4">ACRQZ</strain>
    </source>
</reference>
<gene>
    <name evidence="3" type="ORF">MHL29_09545</name>
</gene>
<keyword evidence="2" id="KW-1133">Transmembrane helix</keyword>
<dbReference type="SUPFAM" id="SSF88713">
    <property type="entry name" value="Glycoside hydrolase/deacetylase"/>
    <property type="match status" value="1"/>
</dbReference>
<comment type="caution">
    <text evidence="3">The sequence shown here is derived from an EMBL/GenBank/DDBJ whole genome shotgun (WGS) entry which is preliminary data.</text>
</comment>
<feature type="region of interest" description="Disordered" evidence="1">
    <location>
        <begin position="44"/>
        <end position="80"/>
    </location>
</feature>
<accession>A0ABS9Q2L6</accession>
<dbReference type="EMBL" id="JAKRCV010000026">
    <property type="protein sequence ID" value="MCG7322128.1"/>
    <property type="molecule type" value="Genomic_DNA"/>
</dbReference>
<proteinExistence type="predicted"/>
<evidence type="ECO:0000256" key="1">
    <source>
        <dbReference type="SAM" id="MobiDB-lite"/>
    </source>
</evidence>
<dbReference type="PANTHER" id="PTHR34216">
    <property type="match status" value="1"/>
</dbReference>
<dbReference type="PANTHER" id="PTHR34216:SF3">
    <property type="entry name" value="POLY-BETA-1,6-N-ACETYL-D-GLUCOSAMINE N-DEACETYLASE"/>
    <property type="match status" value="1"/>
</dbReference>
<evidence type="ECO:0000313" key="3">
    <source>
        <dbReference type="EMBL" id="MCG7322128.1"/>
    </source>
</evidence>
<dbReference type="Proteomes" id="UP001521931">
    <property type="component" value="Unassembled WGS sequence"/>
</dbReference>
<dbReference type="InterPro" id="IPR051398">
    <property type="entry name" value="Polysacch_Deacetylase"/>
</dbReference>
<keyword evidence="2" id="KW-0472">Membrane</keyword>
<feature type="compositionally biased region" description="Gly residues" evidence="1">
    <location>
        <begin position="44"/>
        <end position="68"/>
    </location>
</feature>
<protein>
    <submittedName>
        <fullName evidence="3">Polysaccharide deacetylase</fullName>
    </submittedName>
</protein>
<evidence type="ECO:0000313" key="4">
    <source>
        <dbReference type="Proteomes" id="UP001521931"/>
    </source>
</evidence>
<feature type="transmembrane region" description="Helical" evidence="2">
    <location>
        <begin position="21"/>
        <end position="42"/>
    </location>
</feature>
<sequence length="467" mass="49614">MSRGDQGTTVQRGRGRQVGGSVLGVVVLGASAVLLAACTTGSNDGGGQAARSGGANGATSGGSAGSSGAGSTPTPTPTQDALAKAKVQAAQYDYDGALKTLSADGSDAAKAQVAQVQAAKAKAVRWADNTKIPHLFYHSLSVDPAKTFTGGSEGVGFSQYMATVDEFKAQIKQMHERGFVLVHPQRIAKKGPDGVMRFQPIMLPPGKKPVVLSLDDLSYYEYMMGKGFANVLIKKDDGRVVNTYTDRSGKTVEGSYDCVPILDDFVREHPDFAYHGDKGSIAMTGYNGVLGYHTSERKYGANPTTKDAQAKAKVVADAIKANGWKFASHSWGHINMTRSGLGRIKDDAGRWDREVRPILGDTDLMIYPFGADVSDAKPYSDANPKVAFLRGTEKFDYFFGVDGTSPSWVQLGPTTLRQARINVDGLSMQRALDGKRSAITQFFDTRSTIDKKRPLPVPSIGGPTAGG</sequence>
<keyword evidence="2" id="KW-0812">Transmembrane</keyword>